<evidence type="ECO:0000313" key="3">
    <source>
        <dbReference type="EMBL" id="ROT67397.1"/>
    </source>
</evidence>
<evidence type="ECO:0000256" key="2">
    <source>
        <dbReference type="SAM" id="Phobius"/>
    </source>
</evidence>
<dbReference type="AlphaFoldDB" id="A0A423ST78"/>
<evidence type="ECO:0000256" key="1">
    <source>
        <dbReference type="SAM" id="MobiDB-lite"/>
    </source>
</evidence>
<dbReference type="EMBL" id="QCYY01002814">
    <property type="protein sequence ID" value="ROT67397.1"/>
    <property type="molecule type" value="Genomic_DNA"/>
</dbReference>
<reference evidence="3 4" key="2">
    <citation type="submission" date="2019-01" db="EMBL/GenBank/DDBJ databases">
        <title>The decoding of complex shrimp genome reveals the adaptation for benthos swimmer, frequently molting mechanism and breeding impact on genome.</title>
        <authorList>
            <person name="Sun Y."/>
            <person name="Gao Y."/>
            <person name="Yu Y."/>
        </authorList>
    </citation>
    <scope>NUCLEOTIDE SEQUENCE [LARGE SCALE GENOMIC DNA]</scope>
    <source>
        <tissue evidence="3">Muscle</tissue>
    </source>
</reference>
<dbReference type="STRING" id="6689.A0A423ST78"/>
<keyword evidence="2" id="KW-0472">Membrane</keyword>
<organism evidence="3 4">
    <name type="scientific">Penaeus vannamei</name>
    <name type="common">Whiteleg shrimp</name>
    <name type="synonym">Litopenaeus vannamei</name>
    <dbReference type="NCBI Taxonomy" id="6689"/>
    <lineage>
        <taxon>Eukaryota</taxon>
        <taxon>Metazoa</taxon>
        <taxon>Ecdysozoa</taxon>
        <taxon>Arthropoda</taxon>
        <taxon>Crustacea</taxon>
        <taxon>Multicrustacea</taxon>
        <taxon>Malacostraca</taxon>
        <taxon>Eumalacostraca</taxon>
        <taxon>Eucarida</taxon>
        <taxon>Decapoda</taxon>
        <taxon>Dendrobranchiata</taxon>
        <taxon>Penaeoidea</taxon>
        <taxon>Penaeidae</taxon>
        <taxon>Penaeus</taxon>
    </lineage>
</organism>
<feature type="compositionally biased region" description="Low complexity" evidence="1">
    <location>
        <begin position="507"/>
        <end position="518"/>
    </location>
</feature>
<reference evidence="3 4" key="1">
    <citation type="submission" date="2018-04" db="EMBL/GenBank/DDBJ databases">
        <authorList>
            <person name="Zhang X."/>
            <person name="Yuan J."/>
            <person name="Li F."/>
            <person name="Xiang J."/>
        </authorList>
    </citation>
    <scope>NUCLEOTIDE SEQUENCE [LARGE SCALE GENOMIC DNA]</scope>
    <source>
        <tissue evidence="3">Muscle</tissue>
    </source>
</reference>
<comment type="caution">
    <text evidence="3">The sequence shown here is derived from an EMBL/GenBank/DDBJ whole genome shotgun (WGS) entry which is preliminary data.</text>
</comment>
<feature type="transmembrane region" description="Helical" evidence="2">
    <location>
        <begin position="57"/>
        <end position="81"/>
    </location>
</feature>
<proteinExistence type="predicted"/>
<keyword evidence="2" id="KW-0812">Transmembrane</keyword>
<keyword evidence="4" id="KW-1185">Reference proteome</keyword>
<feature type="region of interest" description="Disordered" evidence="1">
    <location>
        <begin position="490"/>
        <end position="518"/>
    </location>
</feature>
<feature type="transmembrane region" description="Helical" evidence="2">
    <location>
        <begin position="25"/>
        <end position="50"/>
    </location>
</feature>
<dbReference type="Proteomes" id="UP000283509">
    <property type="component" value="Unassembled WGS sequence"/>
</dbReference>
<name>A0A423ST78_PENVA</name>
<accession>A0A423ST78</accession>
<protein>
    <submittedName>
        <fullName evidence="3">Uncharacterized protein</fullName>
    </submittedName>
</protein>
<evidence type="ECO:0000313" key="4">
    <source>
        <dbReference type="Proteomes" id="UP000283509"/>
    </source>
</evidence>
<gene>
    <name evidence="3" type="ORF">C7M84_014528</name>
</gene>
<keyword evidence="2" id="KW-1133">Transmembrane helix</keyword>
<sequence>MHFPGREESSSPSYLWQRPLANESYVISVLLRFSSSCLFSFLPFVFFVCLLSSVSSLLLPLLLCPPFALIIVSLALIHLLASSLRPLYPRFIPFFPAFVSSLLFLSLSDSLSLPFASFPTSSLLSYPRLPLPPTFVSFLPLPPLRFPLPLPLPPPLVAFSPFSYFVSSLPFLPLPFSLASHSPPLPCVSFCSPCVFPSPSPFLLLPPTFVSILPLRFPLAISLSSPSPPFVSILPFLPLRFLPFPLVLLPSSLSFPSSLTFSPRPSPFSYTLYTLPFSPRPLLSSPFPLPSSLSFLPPLRSPLPFSSSSPSSSLPLYPSLPPLTFSPRPSLFSYTLYTLPFSPRPLLSSPSPLPSSLSFPSSPCVLPCLSPRPPRPSPASSLLHDPLFSPYPLIPLSLSSSLPSLSMESPFLFCLYLHSPFSPCLSFSLSFFSLSLEFSTPSLSISFSASFSISLSLPSFVSGSLEFLSSGHLSPSPPISPEFFLSPLPSVSMESSPSFLPHPSPLSPLSLSLPFPSS</sequence>